<feature type="binding site" evidence="7">
    <location>
        <begin position="30"/>
        <end position="33"/>
    </location>
    <ligand>
        <name>ATP</name>
        <dbReference type="ChEBI" id="CHEBI:30616"/>
    </ligand>
</feature>
<sequence>MAAKEIKFSTEAREKMLRGVDILANAVKATLGPKGRNVVIERSFGAPRITKDGVSVAKEIELEDKFENMGAQMVREVASKTSDIAGDGTTTATVLAQAIVKEGAKAVTSGMNPMDLKRGIDLAVGAIVAELKANARKISNNSEIAQVGTISANGDAEIGRFLAEAMERVGNDGVITVEEAKTAETELEVVEGMQFDRGYLSPYFVTNADKMRVEFEDPYILIHEKKLSNLQSMLPVLEAVVQSSKPLLIIAEDVEGEALATLVVNKLRGGLKIAAVKAPGFGDRRKAMLEDIAILTAGTVISEDLGIKLESVTLDMLGRAKKVSIEKENTTIVDGSGAKSDIEGRVAQIKAQIEETTSDYDREKLQERLAKLAGGVAVIRVGGSTEVEVKEKKDRVDDALHATRAAVQEGILPGGGVALLRAVKALDNVKTANGDQRVGVDIVRRAVEAPARQIAENAGAEGSVIVGKLREKSEFSYGWNAQTGEYGDLYAQGVIDPAKVVRTALQDAASIAGLLVTTEAMIAEKPKKDAPPPMPAGPGMDF</sequence>
<dbReference type="EC" id="5.6.1.7" evidence="7"/>
<dbReference type="Gene3D" id="3.50.7.10">
    <property type="entry name" value="GroEL"/>
    <property type="match status" value="1"/>
</dbReference>
<dbReference type="HAMAP" id="MF_00600">
    <property type="entry name" value="CH60"/>
    <property type="match status" value="1"/>
</dbReference>
<dbReference type="NCBIfam" id="NF009489">
    <property type="entry name" value="PRK12851.1"/>
    <property type="match status" value="1"/>
</dbReference>
<dbReference type="GO" id="GO:0042026">
    <property type="term" value="P:protein refolding"/>
    <property type="evidence" value="ECO:0007669"/>
    <property type="project" value="UniProtKB-UniRule"/>
</dbReference>
<dbReference type="InterPro" id="IPR018370">
    <property type="entry name" value="Chaperonin_Cpn60_CS"/>
</dbReference>
<keyword evidence="3 7" id="KW-0547">Nucleotide-binding</keyword>
<dbReference type="SUPFAM" id="SSF52029">
    <property type="entry name" value="GroEL apical domain-like"/>
    <property type="match status" value="1"/>
</dbReference>
<dbReference type="NCBIfam" id="NF009487">
    <property type="entry name" value="PRK12849.1"/>
    <property type="match status" value="1"/>
</dbReference>
<keyword evidence="10" id="KW-0614">Plasmid</keyword>
<dbReference type="CDD" id="cd03344">
    <property type="entry name" value="GroEL"/>
    <property type="match status" value="1"/>
</dbReference>
<dbReference type="OrthoDB" id="9766614at2"/>
<dbReference type="HOGENOM" id="CLU_016503_3_0_5"/>
<evidence type="ECO:0000256" key="3">
    <source>
        <dbReference type="ARBA" id="ARBA00022741"/>
    </source>
</evidence>
<evidence type="ECO:0000313" key="10">
    <source>
        <dbReference type="EMBL" id="ACS59252.1"/>
    </source>
</evidence>
<dbReference type="Proteomes" id="UP000002256">
    <property type="component" value="Plasmid pR132501"/>
</dbReference>
<dbReference type="InterPro" id="IPR001844">
    <property type="entry name" value="Cpn60/GroEL"/>
</dbReference>
<reference evidence="10 11" key="1">
    <citation type="journal article" date="2010" name="Stand. Genomic Sci.">
        <title>Complete genome sequence of Rhizobium leguminosarum bv. trifolii strain WSM1325, an effective microsymbiont of annual Mediterranean clovers.</title>
        <authorList>
            <person name="Reeve W."/>
            <person name="O'Hara G."/>
            <person name="Chain P."/>
            <person name="Ardley J."/>
            <person name="Brau L."/>
            <person name="Nandesena K."/>
            <person name="Tiwari R."/>
            <person name="Copeland A."/>
            <person name="Nolan M."/>
            <person name="Han C."/>
            <person name="Brettin T."/>
            <person name="Land M."/>
            <person name="Ovchinikova G."/>
            <person name="Ivanova N."/>
            <person name="Mavromatis K."/>
            <person name="Markowitz V."/>
            <person name="Kyrpides N."/>
            <person name="Melino V."/>
            <person name="Denton M."/>
            <person name="Yates R."/>
            <person name="Howieson J."/>
        </authorList>
    </citation>
    <scope>NUCLEOTIDE SEQUENCE [LARGE SCALE GENOMIC DNA]</scope>
    <source>
        <strain evidence="10 11">WSM1325</strain>
        <plasmid evidence="11">Plasmid pR132501</plasmid>
    </source>
</reference>
<dbReference type="NCBIfam" id="TIGR02348">
    <property type="entry name" value="GroEL"/>
    <property type="match status" value="1"/>
</dbReference>
<dbReference type="SUPFAM" id="SSF54849">
    <property type="entry name" value="GroEL-intermediate domain like"/>
    <property type="match status" value="1"/>
</dbReference>
<dbReference type="AlphaFoldDB" id="C6B594"/>
<evidence type="ECO:0000256" key="4">
    <source>
        <dbReference type="ARBA" id="ARBA00022840"/>
    </source>
</evidence>
<name>C6B594_RHILS</name>
<dbReference type="NCBIfam" id="NF000592">
    <property type="entry name" value="PRK00013.1"/>
    <property type="match status" value="1"/>
</dbReference>
<comment type="subcellular location">
    <subcellularLocation>
        <location evidence="7">Cytoplasm</location>
    </subcellularLocation>
</comment>
<dbReference type="SUPFAM" id="SSF48592">
    <property type="entry name" value="GroEL equatorial domain-like"/>
    <property type="match status" value="1"/>
</dbReference>
<keyword evidence="4 7" id="KW-0067">ATP-binding</keyword>
<evidence type="ECO:0000256" key="9">
    <source>
        <dbReference type="RuleBase" id="RU000419"/>
    </source>
</evidence>
<dbReference type="InterPro" id="IPR027413">
    <property type="entry name" value="GROEL-like_equatorial_sf"/>
</dbReference>
<evidence type="ECO:0000256" key="8">
    <source>
        <dbReference type="RuleBase" id="RU000418"/>
    </source>
</evidence>
<feature type="binding site" evidence="7">
    <location>
        <begin position="87"/>
        <end position="91"/>
    </location>
    <ligand>
        <name>ATP</name>
        <dbReference type="ChEBI" id="CHEBI:30616"/>
    </ligand>
</feature>
<keyword evidence="6 7" id="KW-0413">Isomerase</keyword>
<comment type="subunit">
    <text evidence="7 9">Forms a cylinder of 14 subunits composed of two heptameric rings stacked back-to-back. Interacts with the co-chaperonin GroES.</text>
</comment>
<feature type="binding site" evidence="7">
    <location>
        <position position="51"/>
    </location>
    <ligand>
        <name>ATP</name>
        <dbReference type="ChEBI" id="CHEBI:30616"/>
    </ligand>
</feature>
<dbReference type="NCBIfam" id="NF009488">
    <property type="entry name" value="PRK12850.1"/>
    <property type="match status" value="1"/>
</dbReference>
<evidence type="ECO:0000256" key="2">
    <source>
        <dbReference type="ARBA" id="ARBA00022490"/>
    </source>
</evidence>
<organism evidence="10 11">
    <name type="scientific">Rhizobium leguminosarum bv. trifolii (strain WSM1325)</name>
    <dbReference type="NCBI Taxonomy" id="395491"/>
    <lineage>
        <taxon>Bacteria</taxon>
        <taxon>Pseudomonadati</taxon>
        <taxon>Pseudomonadota</taxon>
        <taxon>Alphaproteobacteria</taxon>
        <taxon>Hyphomicrobiales</taxon>
        <taxon>Rhizobiaceae</taxon>
        <taxon>Rhizobium/Agrobacterium group</taxon>
        <taxon>Rhizobium</taxon>
    </lineage>
</organism>
<evidence type="ECO:0000256" key="5">
    <source>
        <dbReference type="ARBA" id="ARBA00023186"/>
    </source>
</evidence>
<dbReference type="PROSITE" id="PS00296">
    <property type="entry name" value="CHAPERONINS_CPN60"/>
    <property type="match status" value="1"/>
</dbReference>
<dbReference type="InterPro" id="IPR027410">
    <property type="entry name" value="TCP-1-like_intermed_sf"/>
</dbReference>
<dbReference type="GO" id="GO:0005524">
    <property type="term" value="F:ATP binding"/>
    <property type="evidence" value="ECO:0007669"/>
    <property type="project" value="UniProtKB-UniRule"/>
</dbReference>
<comment type="function">
    <text evidence="7 9">Together with its co-chaperonin GroES, plays an essential role in assisting protein folding. The GroEL-GroES system forms a nano-cage that allows encapsulation of the non-native substrate proteins and provides a physical environment optimized to promote and accelerate protein folding.</text>
</comment>
<evidence type="ECO:0000256" key="7">
    <source>
        <dbReference type="HAMAP-Rule" id="MF_00600"/>
    </source>
</evidence>
<dbReference type="PANTHER" id="PTHR45633">
    <property type="entry name" value="60 KDA HEAT SHOCK PROTEIN, MITOCHONDRIAL"/>
    <property type="match status" value="1"/>
</dbReference>
<evidence type="ECO:0000256" key="1">
    <source>
        <dbReference type="ARBA" id="ARBA00006607"/>
    </source>
</evidence>
<dbReference type="Gene3D" id="3.30.260.10">
    <property type="entry name" value="TCP-1-like chaperonin intermediate domain"/>
    <property type="match status" value="1"/>
</dbReference>
<dbReference type="GO" id="GO:0005737">
    <property type="term" value="C:cytoplasm"/>
    <property type="evidence" value="ECO:0007669"/>
    <property type="project" value="UniProtKB-SubCell"/>
</dbReference>
<dbReference type="FunFam" id="3.50.7.10:FF:000001">
    <property type="entry name" value="60 kDa chaperonin"/>
    <property type="match status" value="1"/>
</dbReference>
<dbReference type="InterPro" id="IPR027409">
    <property type="entry name" value="GroEL-like_apical_dom_sf"/>
</dbReference>
<dbReference type="GO" id="GO:0016853">
    <property type="term" value="F:isomerase activity"/>
    <property type="evidence" value="ECO:0007669"/>
    <property type="project" value="UniProtKB-KW"/>
</dbReference>
<gene>
    <name evidence="7" type="primary">groEL</name>
    <name evidence="7" type="synonym">groL</name>
    <name evidence="10" type="ordered locus">Rleg_5038</name>
</gene>
<comment type="similarity">
    <text evidence="1 7 8">Belongs to the chaperonin (HSP60) family.</text>
</comment>
<evidence type="ECO:0000256" key="6">
    <source>
        <dbReference type="ARBA" id="ARBA00023235"/>
    </source>
</evidence>
<feature type="binding site" evidence="7">
    <location>
        <position position="496"/>
    </location>
    <ligand>
        <name>ATP</name>
        <dbReference type="ChEBI" id="CHEBI:30616"/>
    </ligand>
</feature>
<proteinExistence type="inferred from homology"/>
<geneLocation type="plasmid" evidence="10 11">
    <name>pR132501</name>
</geneLocation>
<keyword evidence="5 7" id="KW-0143">Chaperone</keyword>
<dbReference type="PRINTS" id="PR00298">
    <property type="entry name" value="CHAPERONIN60"/>
</dbReference>
<dbReference type="KEGG" id="rlg:Rleg_5038"/>
<accession>C6B594</accession>
<comment type="caution">
    <text evidence="7">Lacks conserved residue(s) required for the propagation of feature annotation.</text>
</comment>
<dbReference type="Gene3D" id="1.10.560.10">
    <property type="entry name" value="GroEL-like equatorial domain"/>
    <property type="match status" value="1"/>
</dbReference>
<keyword evidence="2 7" id="KW-0963">Cytoplasm</keyword>
<dbReference type="GO" id="GO:0140662">
    <property type="term" value="F:ATP-dependent protein folding chaperone"/>
    <property type="evidence" value="ECO:0007669"/>
    <property type="project" value="InterPro"/>
</dbReference>
<dbReference type="EMBL" id="CP001623">
    <property type="protein sequence ID" value="ACS59252.1"/>
    <property type="molecule type" value="Genomic_DNA"/>
</dbReference>
<dbReference type="InterPro" id="IPR002423">
    <property type="entry name" value="Cpn60/GroEL/TCP-1"/>
</dbReference>
<feature type="binding site" evidence="7">
    <location>
        <position position="415"/>
    </location>
    <ligand>
        <name>ATP</name>
        <dbReference type="ChEBI" id="CHEBI:30616"/>
    </ligand>
</feature>
<dbReference type="FunFam" id="1.10.560.10:FF:000001">
    <property type="entry name" value="60 kDa chaperonin"/>
    <property type="match status" value="1"/>
</dbReference>
<evidence type="ECO:0000313" key="11">
    <source>
        <dbReference type="Proteomes" id="UP000002256"/>
    </source>
</evidence>
<dbReference type="GO" id="GO:0051082">
    <property type="term" value="F:unfolded protein binding"/>
    <property type="evidence" value="ECO:0007669"/>
    <property type="project" value="UniProtKB-UniRule"/>
</dbReference>
<protein>
    <recommendedName>
        <fullName evidence="7">Chaperonin GroEL</fullName>
        <ecNumber evidence="7">5.6.1.7</ecNumber>
    </recommendedName>
    <alternativeName>
        <fullName evidence="7">60 kDa chaperonin</fullName>
    </alternativeName>
    <alternativeName>
        <fullName evidence="7">Chaperonin-60</fullName>
        <shortName evidence="7">Cpn60</shortName>
    </alternativeName>
</protein>
<dbReference type="Pfam" id="PF00118">
    <property type="entry name" value="Cpn60_TCP1"/>
    <property type="match status" value="1"/>
</dbReference>